<reference evidence="12" key="1">
    <citation type="submission" date="2022-11" db="UniProtKB">
        <authorList>
            <consortium name="WormBaseParasite"/>
        </authorList>
    </citation>
    <scope>IDENTIFICATION</scope>
</reference>
<comment type="function">
    <text evidence="10">Accessory subunit of the mitochondrial membrane respiratory chain NADH dehydrogenase (Complex I), that is believed not to be involved in catalysis. Complex I functions in the transfer of electrons from NADH to the respiratory chain. The immediate electron acceptor for the enzyme is believed to be ubiquinone.</text>
</comment>
<keyword evidence="6 10" id="KW-0809">Transit peptide</keyword>
<dbReference type="WBParaSite" id="nRc.2.0.1.t01059-RA">
    <property type="protein sequence ID" value="nRc.2.0.1.t01059-RA"/>
    <property type="gene ID" value="nRc.2.0.1.g01059"/>
</dbReference>
<evidence type="ECO:0000256" key="2">
    <source>
        <dbReference type="ARBA" id="ARBA00015796"/>
    </source>
</evidence>
<evidence type="ECO:0000256" key="10">
    <source>
        <dbReference type="RuleBase" id="RU367010"/>
    </source>
</evidence>
<evidence type="ECO:0000256" key="7">
    <source>
        <dbReference type="ARBA" id="ARBA00022982"/>
    </source>
</evidence>
<dbReference type="InterPro" id="IPR006885">
    <property type="entry name" value="NADH_UbQ_FeS_4_mit-like"/>
</dbReference>
<dbReference type="Gene3D" id="3.30.160.190">
    <property type="entry name" value="atu1810 like domain"/>
    <property type="match status" value="1"/>
</dbReference>
<keyword evidence="8 10" id="KW-0496">Mitochondrion</keyword>
<evidence type="ECO:0000256" key="9">
    <source>
        <dbReference type="ARBA" id="ARBA00023136"/>
    </source>
</evidence>
<keyword evidence="4 10" id="KW-0679">Respiratory chain</keyword>
<evidence type="ECO:0000256" key="1">
    <source>
        <dbReference type="ARBA" id="ARBA00005882"/>
    </source>
</evidence>
<evidence type="ECO:0000256" key="8">
    <source>
        <dbReference type="ARBA" id="ARBA00023128"/>
    </source>
</evidence>
<keyword evidence="3 10" id="KW-0813">Transport</keyword>
<name>A0A915HHZ7_ROMCU</name>
<dbReference type="AlphaFoldDB" id="A0A915HHZ7"/>
<protein>
    <recommendedName>
        <fullName evidence="2 10">NADH dehydrogenase [ubiquinone] iron-sulfur protein 4, mitochondrial</fullName>
    </recommendedName>
</protein>
<proteinExistence type="inferred from homology"/>
<dbReference type="InterPro" id="IPR038532">
    <property type="entry name" value="NDUFS4-like_sf"/>
</dbReference>
<accession>A0A915HHZ7</accession>
<evidence type="ECO:0000256" key="4">
    <source>
        <dbReference type="ARBA" id="ARBA00022660"/>
    </source>
</evidence>
<dbReference type="PANTHER" id="PTHR12219:SF8">
    <property type="entry name" value="NADH DEHYDROGENASE [UBIQUINONE] IRON-SULFUR PROTEIN 4, MITOCHONDRIAL"/>
    <property type="match status" value="1"/>
</dbReference>
<evidence type="ECO:0000313" key="11">
    <source>
        <dbReference type="Proteomes" id="UP000887565"/>
    </source>
</evidence>
<comment type="subcellular location">
    <subcellularLocation>
        <location evidence="10">Mitochondrion inner membrane</location>
        <topology evidence="10">Peripheral membrane protein</topology>
        <orientation evidence="10">Matrix side</orientation>
    </subcellularLocation>
</comment>
<dbReference type="OMA" id="MIARIYS"/>
<keyword evidence="9 10" id="KW-0472">Membrane</keyword>
<dbReference type="GO" id="GO:0005743">
    <property type="term" value="C:mitochondrial inner membrane"/>
    <property type="evidence" value="ECO:0007669"/>
    <property type="project" value="UniProtKB-SubCell"/>
</dbReference>
<evidence type="ECO:0000256" key="5">
    <source>
        <dbReference type="ARBA" id="ARBA00022792"/>
    </source>
</evidence>
<dbReference type="PANTHER" id="PTHR12219">
    <property type="entry name" value="NADH-UBIQUINONE OXIDOREDUCTASE"/>
    <property type="match status" value="1"/>
</dbReference>
<comment type="similarity">
    <text evidence="1 10">Belongs to the complex I NDUFS4 subunit family.</text>
</comment>
<keyword evidence="5 10" id="KW-0999">Mitochondrion inner membrane</keyword>
<keyword evidence="11" id="KW-1185">Reference proteome</keyword>
<dbReference type="Proteomes" id="UP000887565">
    <property type="component" value="Unplaced"/>
</dbReference>
<evidence type="ECO:0000256" key="6">
    <source>
        <dbReference type="ARBA" id="ARBA00022946"/>
    </source>
</evidence>
<evidence type="ECO:0000256" key="3">
    <source>
        <dbReference type="ARBA" id="ARBA00022448"/>
    </source>
</evidence>
<sequence length="154" mass="17223">MHTYAPKSDGTSSDEKVALSSDSLSTAVKTYENLCHDKVEKPSAVAESGRGRRARIFVPARAATQAGISNTKSWAVELDNRERWEEPLIGWCASADPSSSIGTFMKFARKEDAIFFCERQGWEYEVDDPHLLNVKPKAYGSNFSWNKKTRVSTK</sequence>
<organism evidence="11 12">
    <name type="scientific">Romanomermis culicivorax</name>
    <name type="common">Nematode worm</name>
    <dbReference type="NCBI Taxonomy" id="13658"/>
    <lineage>
        <taxon>Eukaryota</taxon>
        <taxon>Metazoa</taxon>
        <taxon>Ecdysozoa</taxon>
        <taxon>Nematoda</taxon>
        <taxon>Enoplea</taxon>
        <taxon>Dorylaimia</taxon>
        <taxon>Mermithida</taxon>
        <taxon>Mermithoidea</taxon>
        <taxon>Mermithidae</taxon>
        <taxon>Romanomermis</taxon>
    </lineage>
</organism>
<dbReference type="Pfam" id="PF04800">
    <property type="entry name" value="NDUS4"/>
    <property type="match status" value="1"/>
</dbReference>
<keyword evidence="7 10" id="KW-0249">Electron transport</keyword>
<dbReference type="GO" id="GO:0022900">
    <property type="term" value="P:electron transport chain"/>
    <property type="evidence" value="ECO:0007669"/>
    <property type="project" value="InterPro"/>
</dbReference>
<evidence type="ECO:0000313" key="12">
    <source>
        <dbReference type="WBParaSite" id="nRc.2.0.1.t01059-RA"/>
    </source>
</evidence>